<dbReference type="OrthoDB" id="4892971at2759"/>
<gene>
    <name evidence="3" type="ORF">PV09_00727</name>
</gene>
<dbReference type="Gene3D" id="3.30.70.100">
    <property type="match status" value="1"/>
</dbReference>
<dbReference type="PANTHER" id="PTHR40260:SF2">
    <property type="entry name" value="BLR8190 PROTEIN"/>
    <property type="match status" value="1"/>
</dbReference>
<dbReference type="EMBL" id="KN847530">
    <property type="protein sequence ID" value="KIW08793.1"/>
    <property type="molecule type" value="Genomic_DNA"/>
</dbReference>
<dbReference type="AlphaFoldDB" id="A0A0D2AQ21"/>
<dbReference type="PANTHER" id="PTHR40260">
    <property type="entry name" value="BLR8190 PROTEIN"/>
    <property type="match status" value="1"/>
</dbReference>
<feature type="domain" description="EthD" evidence="2">
    <location>
        <begin position="17"/>
        <end position="90"/>
    </location>
</feature>
<evidence type="ECO:0000313" key="3">
    <source>
        <dbReference type="EMBL" id="KIW08793.1"/>
    </source>
</evidence>
<dbReference type="GeneID" id="27308700"/>
<protein>
    <recommendedName>
        <fullName evidence="2">EthD domain-containing protein</fullName>
    </recommendedName>
</protein>
<dbReference type="Proteomes" id="UP000053259">
    <property type="component" value="Unassembled WGS sequence"/>
</dbReference>
<dbReference type="STRING" id="253628.A0A0D2AQ21"/>
<reference evidence="3 4" key="1">
    <citation type="submission" date="2015-01" db="EMBL/GenBank/DDBJ databases">
        <title>The Genome Sequence of Ochroconis gallopava CBS43764.</title>
        <authorList>
            <consortium name="The Broad Institute Genomics Platform"/>
            <person name="Cuomo C."/>
            <person name="de Hoog S."/>
            <person name="Gorbushina A."/>
            <person name="Stielow B."/>
            <person name="Teixiera M."/>
            <person name="Abouelleil A."/>
            <person name="Chapman S.B."/>
            <person name="Priest M."/>
            <person name="Young S.K."/>
            <person name="Wortman J."/>
            <person name="Nusbaum C."/>
            <person name="Birren B."/>
        </authorList>
    </citation>
    <scope>NUCLEOTIDE SEQUENCE [LARGE SCALE GENOMIC DNA]</scope>
    <source>
        <strain evidence="3 4">CBS 43764</strain>
    </source>
</reference>
<dbReference type="InterPro" id="IPR011008">
    <property type="entry name" value="Dimeric_a/b-barrel"/>
</dbReference>
<dbReference type="InParanoid" id="A0A0D2AQ21"/>
<name>A0A0D2AQ21_9PEZI</name>
<comment type="similarity">
    <text evidence="1">Belongs to the tpcK family.</text>
</comment>
<dbReference type="SUPFAM" id="SSF54909">
    <property type="entry name" value="Dimeric alpha+beta barrel"/>
    <property type="match status" value="1"/>
</dbReference>
<dbReference type="HOGENOM" id="CLU_115019_1_0_1"/>
<dbReference type="VEuPathDB" id="FungiDB:PV09_00727"/>
<proteinExistence type="inferred from homology"/>
<keyword evidence="4" id="KW-1185">Reference proteome</keyword>
<dbReference type="Pfam" id="PF07110">
    <property type="entry name" value="EthD"/>
    <property type="match status" value="1"/>
</dbReference>
<sequence>MTVTVTVLYPPGKFDLDYYLNKHIPLVAKVWGPKGMKDWRVVKNGPGPDGADAPYQIACVITFDSAESLQAALTDPGSKEVFEDPKNYTDEVSRKAIFLAGETVASG</sequence>
<organism evidence="3 4">
    <name type="scientific">Verruconis gallopava</name>
    <dbReference type="NCBI Taxonomy" id="253628"/>
    <lineage>
        <taxon>Eukaryota</taxon>
        <taxon>Fungi</taxon>
        <taxon>Dikarya</taxon>
        <taxon>Ascomycota</taxon>
        <taxon>Pezizomycotina</taxon>
        <taxon>Dothideomycetes</taxon>
        <taxon>Pleosporomycetidae</taxon>
        <taxon>Venturiales</taxon>
        <taxon>Sympoventuriaceae</taxon>
        <taxon>Verruconis</taxon>
    </lineage>
</organism>
<dbReference type="NCBIfam" id="TIGR02118">
    <property type="entry name" value="EthD family reductase"/>
    <property type="match status" value="1"/>
</dbReference>
<dbReference type="InterPro" id="IPR009799">
    <property type="entry name" value="EthD_dom"/>
</dbReference>
<dbReference type="GO" id="GO:0016491">
    <property type="term" value="F:oxidoreductase activity"/>
    <property type="evidence" value="ECO:0007669"/>
    <property type="project" value="InterPro"/>
</dbReference>
<evidence type="ECO:0000313" key="4">
    <source>
        <dbReference type="Proteomes" id="UP000053259"/>
    </source>
</evidence>
<dbReference type="RefSeq" id="XP_016218662.1">
    <property type="nucleotide sequence ID" value="XM_016353509.1"/>
</dbReference>
<accession>A0A0D2AQ21</accession>
<evidence type="ECO:0000256" key="1">
    <source>
        <dbReference type="ARBA" id="ARBA00005986"/>
    </source>
</evidence>
<evidence type="ECO:0000259" key="2">
    <source>
        <dbReference type="Pfam" id="PF07110"/>
    </source>
</evidence>